<keyword evidence="4" id="KW-0547">Nucleotide-binding</keyword>
<sequence>MDTKEIINAEEGEIGFVIQAKGYLLTLEGLPSARIDNIIRNGSGQRAIVTALREDRIEALLLDRGNPKAGDRFVLNKEGILYAFSEDLFGRAVNVLGEPIDGMGDLPKGNTPLNLEGGAPAMSARKMMTDQLFTGMPAIDILVPIAKGQRQLVTGPISSGTTAFLESVVANQADTDVVCIYTFIGKPVSYVEDTIGRIFSEQGNKNSIMVVAFSDEPAPMIYLAPTVALELAESFSWEGKDVLLILDDLGSHAKYLREIALMSGQVPGRESYPGDMFYQQAHLLERGGRFNKSFGSGSITILPVLETNIEDISSLISTNLVSATDGHLFFSPLTHAEGHFPSVIPEESVTRVGRKTQSNLAKQLSIRVQTLIAEYKRQRRYLEFGTQLSENTRRTIARGETLSVFLDQEQMSFIPMEVQIILLALVFTKLFDGKESSFARSNRDAIVAKILKPGKNAEIASVVESAQRGSISAEQFLRKLSVTVPYFEKICQQP</sequence>
<evidence type="ECO:0000256" key="8">
    <source>
        <dbReference type="ARBA" id="ARBA00023136"/>
    </source>
</evidence>
<dbReference type="InterPro" id="IPR000793">
    <property type="entry name" value="ATP_synth_asu_C"/>
</dbReference>
<keyword evidence="10" id="KW-0066">ATP synthesis</keyword>
<evidence type="ECO:0000256" key="7">
    <source>
        <dbReference type="ARBA" id="ARBA00023065"/>
    </source>
</evidence>
<dbReference type="InterPro" id="IPR005294">
    <property type="entry name" value="ATP_synth_F1_asu"/>
</dbReference>
<protein>
    <submittedName>
        <fullName evidence="13">Uncharacterized protein</fullName>
    </submittedName>
</protein>
<evidence type="ECO:0000256" key="3">
    <source>
        <dbReference type="ARBA" id="ARBA00022448"/>
    </source>
</evidence>
<dbReference type="EMBL" id="UOEV01000065">
    <property type="protein sequence ID" value="VAW32777.1"/>
    <property type="molecule type" value="Genomic_DNA"/>
</dbReference>
<name>A0A3B0V4G7_9ZZZZ</name>
<dbReference type="GO" id="GO:0005524">
    <property type="term" value="F:ATP binding"/>
    <property type="evidence" value="ECO:0007669"/>
    <property type="project" value="UniProtKB-KW"/>
</dbReference>
<evidence type="ECO:0000256" key="2">
    <source>
        <dbReference type="ARBA" id="ARBA00008936"/>
    </source>
</evidence>
<evidence type="ECO:0000256" key="1">
    <source>
        <dbReference type="ARBA" id="ARBA00004370"/>
    </source>
</evidence>
<keyword evidence="3" id="KW-0813">Transport</keyword>
<evidence type="ECO:0000259" key="12">
    <source>
        <dbReference type="Pfam" id="PF00306"/>
    </source>
</evidence>
<keyword evidence="7" id="KW-0406">Ion transport</keyword>
<feature type="domain" description="ATP synthase alpha subunit C-terminal" evidence="12">
    <location>
        <begin position="357"/>
        <end position="446"/>
    </location>
</feature>
<accession>A0A3B0V4G7</accession>
<keyword evidence="6" id="KW-0067">ATP-binding</keyword>
<comment type="subcellular location">
    <subcellularLocation>
        <location evidence="1">Membrane</location>
    </subcellularLocation>
</comment>
<keyword evidence="8" id="KW-0472">Membrane</keyword>
<dbReference type="SUPFAM" id="SSF47917">
    <property type="entry name" value="C-terminal domain of alpha and beta subunits of F1 ATP synthase"/>
    <property type="match status" value="1"/>
</dbReference>
<dbReference type="PANTHER" id="PTHR48082">
    <property type="entry name" value="ATP SYNTHASE SUBUNIT ALPHA, MITOCHONDRIAL"/>
    <property type="match status" value="1"/>
</dbReference>
<dbReference type="SUPFAM" id="SSF52540">
    <property type="entry name" value="P-loop containing nucleoside triphosphate hydrolases"/>
    <property type="match status" value="1"/>
</dbReference>
<dbReference type="InterPro" id="IPR000194">
    <property type="entry name" value="ATPase_F1/V1/A1_a/bsu_nucl-bd"/>
</dbReference>
<dbReference type="GO" id="GO:0046933">
    <property type="term" value="F:proton-transporting ATP synthase activity, rotational mechanism"/>
    <property type="evidence" value="ECO:0007669"/>
    <property type="project" value="InterPro"/>
</dbReference>
<dbReference type="Pfam" id="PF00006">
    <property type="entry name" value="ATP-synt_ab"/>
    <property type="match status" value="1"/>
</dbReference>
<keyword evidence="9" id="KW-0139">CF(1)</keyword>
<feature type="domain" description="ATPase F1/V1/A1 complex alpha/beta subunit nucleotide-binding" evidence="11">
    <location>
        <begin position="135"/>
        <end position="349"/>
    </location>
</feature>
<gene>
    <name evidence="13" type="ORF">MNBD_CPR01-588</name>
</gene>
<dbReference type="GO" id="GO:0045259">
    <property type="term" value="C:proton-transporting ATP synthase complex"/>
    <property type="evidence" value="ECO:0007669"/>
    <property type="project" value="UniProtKB-KW"/>
</dbReference>
<evidence type="ECO:0000259" key="11">
    <source>
        <dbReference type="Pfam" id="PF00006"/>
    </source>
</evidence>
<dbReference type="InterPro" id="IPR027417">
    <property type="entry name" value="P-loop_NTPase"/>
</dbReference>
<evidence type="ECO:0000256" key="4">
    <source>
        <dbReference type="ARBA" id="ARBA00022741"/>
    </source>
</evidence>
<comment type="similarity">
    <text evidence="2">Belongs to the ATPase alpha/beta chains family.</text>
</comment>
<proteinExistence type="inferred from homology"/>
<dbReference type="FunFam" id="3.40.50.300:FF:002432">
    <property type="entry name" value="ATP synthase subunit alpha, mitochondrial"/>
    <property type="match status" value="1"/>
</dbReference>
<evidence type="ECO:0000256" key="9">
    <source>
        <dbReference type="ARBA" id="ARBA00023196"/>
    </source>
</evidence>
<dbReference type="GO" id="GO:0043531">
    <property type="term" value="F:ADP binding"/>
    <property type="evidence" value="ECO:0007669"/>
    <property type="project" value="TreeGrafter"/>
</dbReference>
<evidence type="ECO:0000313" key="13">
    <source>
        <dbReference type="EMBL" id="VAW32777.1"/>
    </source>
</evidence>
<evidence type="ECO:0000256" key="5">
    <source>
        <dbReference type="ARBA" id="ARBA00022781"/>
    </source>
</evidence>
<organism evidence="13">
    <name type="scientific">hydrothermal vent metagenome</name>
    <dbReference type="NCBI Taxonomy" id="652676"/>
    <lineage>
        <taxon>unclassified sequences</taxon>
        <taxon>metagenomes</taxon>
        <taxon>ecological metagenomes</taxon>
    </lineage>
</organism>
<evidence type="ECO:0000256" key="10">
    <source>
        <dbReference type="ARBA" id="ARBA00023310"/>
    </source>
</evidence>
<reference evidence="13" key="1">
    <citation type="submission" date="2018-06" db="EMBL/GenBank/DDBJ databases">
        <authorList>
            <person name="Zhirakovskaya E."/>
        </authorList>
    </citation>
    <scope>NUCLEOTIDE SEQUENCE</scope>
</reference>
<dbReference type="Gene3D" id="3.40.50.12240">
    <property type="match status" value="1"/>
</dbReference>
<dbReference type="PANTHER" id="PTHR48082:SF2">
    <property type="entry name" value="ATP SYNTHASE SUBUNIT ALPHA, MITOCHONDRIAL"/>
    <property type="match status" value="1"/>
</dbReference>
<keyword evidence="5" id="KW-0375">Hydrogen ion transport</keyword>
<evidence type="ECO:0000256" key="6">
    <source>
        <dbReference type="ARBA" id="ARBA00022840"/>
    </source>
</evidence>
<dbReference type="AlphaFoldDB" id="A0A3B0V4G7"/>
<dbReference type="Pfam" id="PF00306">
    <property type="entry name" value="ATP-synt_ab_C"/>
    <property type="match status" value="1"/>
</dbReference>